<proteinExistence type="predicted"/>
<dbReference type="EMBL" id="LR796476">
    <property type="protein sequence ID" value="CAB4147793.1"/>
    <property type="molecule type" value="Genomic_DNA"/>
</dbReference>
<evidence type="ECO:0000313" key="1">
    <source>
        <dbReference type="EMBL" id="CAB4147793.1"/>
    </source>
</evidence>
<sequence>MITHTPGQWRFQDNAEHWQTNPYSVTVRAHGVHGVTIANCPARAKIPASQAKANALLIAAAPEMLSLLCAIKSALYSNVSLHAGAQLFDDDLTIYAALESVIANATKGVSK</sequence>
<name>A0A6J5MRJ8_9CAUD</name>
<protein>
    <submittedName>
        <fullName evidence="1">Uncharacterized protein</fullName>
    </submittedName>
</protein>
<gene>
    <name evidence="1" type="ORF">UFOVP513_52</name>
</gene>
<organism evidence="1">
    <name type="scientific">uncultured Caudovirales phage</name>
    <dbReference type="NCBI Taxonomy" id="2100421"/>
    <lineage>
        <taxon>Viruses</taxon>
        <taxon>Duplodnaviria</taxon>
        <taxon>Heunggongvirae</taxon>
        <taxon>Uroviricota</taxon>
        <taxon>Caudoviricetes</taxon>
        <taxon>Peduoviridae</taxon>
        <taxon>Maltschvirus</taxon>
        <taxon>Maltschvirus maltsch</taxon>
    </lineage>
</organism>
<reference evidence="1" key="1">
    <citation type="submission" date="2020-04" db="EMBL/GenBank/DDBJ databases">
        <authorList>
            <person name="Chiriac C."/>
            <person name="Salcher M."/>
            <person name="Ghai R."/>
            <person name="Kavagutti S V."/>
        </authorList>
    </citation>
    <scope>NUCLEOTIDE SEQUENCE</scope>
</reference>
<accession>A0A6J5MRJ8</accession>